<dbReference type="Pfam" id="PF02801">
    <property type="entry name" value="Ketoacyl-synt_C"/>
    <property type="match status" value="1"/>
</dbReference>
<keyword evidence="8" id="KW-0677">Repeat</keyword>
<comment type="pathway">
    <text evidence="2">Siderophore biosynthesis.</text>
</comment>
<dbReference type="SUPFAM" id="SSF56801">
    <property type="entry name" value="Acetyl-CoA synthetase-like"/>
    <property type="match status" value="4"/>
</dbReference>
<dbReference type="Gene3D" id="3.30.559.10">
    <property type="entry name" value="Chloramphenicol acetyltransferase-like domain"/>
    <property type="match status" value="6"/>
</dbReference>
<evidence type="ECO:0000313" key="13">
    <source>
        <dbReference type="Proteomes" id="UP000016487"/>
    </source>
</evidence>
<dbReference type="InterPro" id="IPR029058">
    <property type="entry name" value="AB_hydrolase_fold"/>
</dbReference>
<dbReference type="SUPFAM" id="SSF55048">
    <property type="entry name" value="Probable ACP-binding domain of malonyl-CoA ACP transacylase"/>
    <property type="match status" value="1"/>
</dbReference>
<feature type="domain" description="Carrier" evidence="10">
    <location>
        <begin position="1031"/>
        <end position="1108"/>
    </location>
</feature>
<dbReference type="InterPro" id="IPR020841">
    <property type="entry name" value="PKS_Beta-ketoAc_synthase_dom"/>
</dbReference>
<evidence type="ECO:0000256" key="9">
    <source>
        <dbReference type="ARBA" id="ARBA00029443"/>
    </source>
</evidence>
<dbReference type="PROSITE" id="PS50075">
    <property type="entry name" value="CARRIER"/>
    <property type="match status" value="5"/>
</dbReference>
<dbReference type="InterPro" id="IPR010071">
    <property type="entry name" value="AA_adenyl_dom"/>
</dbReference>
<dbReference type="InterPro" id="IPR009081">
    <property type="entry name" value="PP-bd_ACP"/>
</dbReference>
<dbReference type="Pfam" id="PF16197">
    <property type="entry name" value="KAsynt_C_assoc"/>
    <property type="match status" value="1"/>
</dbReference>
<dbReference type="SUPFAM" id="SSF53474">
    <property type="entry name" value="alpha/beta-Hydrolases"/>
    <property type="match status" value="1"/>
</dbReference>
<dbReference type="GO" id="GO:0004315">
    <property type="term" value="F:3-oxoacyl-[acyl-carrier-protein] synthase activity"/>
    <property type="evidence" value="ECO:0007669"/>
    <property type="project" value="InterPro"/>
</dbReference>
<feature type="domain" description="Carrier" evidence="10">
    <location>
        <begin position="3613"/>
        <end position="3690"/>
    </location>
</feature>
<dbReference type="Gene3D" id="3.30.70.250">
    <property type="entry name" value="Malonyl-CoA ACP transacylase, ACP-binding"/>
    <property type="match status" value="1"/>
</dbReference>
<dbReference type="SMART" id="SM00823">
    <property type="entry name" value="PKS_PP"/>
    <property type="match status" value="5"/>
</dbReference>
<dbReference type="InterPro" id="IPR016039">
    <property type="entry name" value="Thiolase-like"/>
</dbReference>
<dbReference type="GO" id="GO:0005737">
    <property type="term" value="C:cytoplasm"/>
    <property type="evidence" value="ECO:0007669"/>
    <property type="project" value="TreeGrafter"/>
</dbReference>
<dbReference type="GO" id="GO:0016874">
    <property type="term" value="F:ligase activity"/>
    <property type="evidence" value="ECO:0007669"/>
    <property type="project" value="UniProtKB-KW"/>
</dbReference>
<dbReference type="EMBL" id="AHBZ03000022">
    <property type="protein sequence ID" value="KAF7768877.1"/>
    <property type="molecule type" value="Genomic_DNA"/>
</dbReference>
<dbReference type="Gene3D" id="1.10.1200.10">
    <property type="entry name" value="ACP-like"/>
    <property type="match status" value="4"/>
</dbReference>
<reference evidence="12" key="2">
    <citation type="submission" date="2015-03" db="EMBL/GenBank/DDBJ databases">
        <title>Genome sequence of Pseudoalteromonas citrea.</title>
        <authorList>
            <person name="Xie B.-B."/>
            <person name="Rong J.-C."/>
            <person name="Qin Q.-L."/>
            <person name="Zhang Y.-Z."/>
        </authorList>
    </citation>
    <scope>NUCLEOTIDE SEQUENCE</scope>
    <source>
        <strain evidence="12">DSM 8771</strain>
    </source>
</reference>
<keyword evidence="6" id="KW-0436">Ligase</keyword>
<dbReference type="FunFam" id="3.30.300.30:FF:000015">
    <property type="entry name" value="Nonribosomal peptide synthase SidD"/>
    <property type="match status" value="2"/>
</dbReference>
<dbReference type="RefSeq" id="WP_192992812.1">
    <property type="nucleotide sequence ID" value="NZ_AHBZ03000022.1"/>
</dbReference>
<dbReference type="GO" id="GO:0043041">
    <property type="term" value="P:amino acid activation for nonribosomal peptide biosynthetic process"/>
    <property type="evidence" value="ECO:0007669"/>
    <property type="project" value="TreeGrafter"/>
</dbReference>
<dbReference type="NCBIfam" id="TIGR01720">
    <property type="entry name" value="NRPS-para261"/>
    <property type="match status" value="1"/>
</dbReference>
<dbReference type="SUPFAM" id="SSF53901">
    <property type="entry name" value="Thiolase-like"/>
    <property type="match status" value="1"/>
</dbReference>
<organism evidence="12 13">
    <name type="scientific">Pseudoalteromonas citrea</name>
    <dbReference type="NCBI Taxonomy" id="43655"/>
    <lineage>
        <taxon>Bacteria</taxon>
        <taxon>Pseudomonadati</taxon>
        <taxon>Pseudomonadota</taxon>
        <taxon>Gammaproteobacteria</taxon>
        <taxon>Alteromonadales</taxon>
        <taxon>Pseudoalteromonadaceae</taxon>
        <taxon>Pseudoalteromonas</taxon>
    </lineage>
</organism>
<dbReference type="InterPro" id="IPR042099">
    <property type="entry name" value="ANL_N_sf"/>
</dbReference>
<dbReference type="SUPFAM" id="SSF52151">
    <property type="entry name" value="FabD/lysophospholipase-like"/>
    <property type="match status" value="1"/>
</dbReference>
<dbReference type="Gene3D" id="3.30.559.30">
    <property type="entry name" value="Nonribosomal peptide synthetase, condensation domain"/>
    <property type="match status" value="6"/>
</dbReference>
<evidence type="ECO:0000256" key="2">
    <source>
        <dbReference type="ARBA" id="ARBA00004924"/>
    </source>
</evidence>
<dbReference type="InterPro" id="IPR018201">
    <property type="entry name" value="Ketoacyl_synth_AS"/>
</dbReference>
<comment type="cofactor">
    <cofactor evidence="1">
        <name>pantetheine 4'-phosphate</name>
        <dbReference type="ChEBI" id="CHEBI:47942"/>
    </cofactor>
</comment>
<dbReference type="InterPro" id="IPR006162">
    <property type="entry name" value="Ppantetheine_attach_site"/>
</dbReference>
<evidence type="ECO:0000256" key="7">
    <source>
        <dbReference type="ARBA" id="ARBA00022679"/>
    </source>
</evidence>
<comment type="pathway">
    <text evidence="3">Lipid metabolism; fatty acid biosynthesis.</text>
</comment>
<dbReference type="PANTHER" id="PTHR45527">
    <property type="entry name" value="NONRIBOSOMAL PEPTIDE SYNTHETASE"/>
    <property type="match status" value="1"/>
</dbReference>
<dbReference type="SUPFAM" id="SSF52777">
    <property type="entry name" value="CoA-dependent acyltransferases"/>
    <property type="match status" value="12"/>
</dbReference>
<dbReference type="FunFam" id="1.10.1200.10:FF:000005">
    <property type="entry name" value="Nonribosomal peptide synthetase 1"/>
    <property type="match status" value="2"/>
</dbReference>
<dbReference type="Pfam" id="PF00698">
    <property type="entry name" value="Acyl_transf_1"/>
    <property type="match status" value="1"/>
</dbReference>
<dbReference type="InterPro" id="IPR000873">
    <property type="entry name" value="AMP-dep_synth/lig_dom"/>
</dbReference>
<dbReference type="PROSITE" id="PS52004">
    <property type="entry name" value="KS3_2"/>
    <property type="match status" value="1"/>
</dbReference>
<dbReference type="Pfam" id="PF13193">
    <property type="entry name" value="AMP-binding_C"/>
    <property type="match status" value="4"/>
</dbReference>
<evidence type="ECO:0000259" key="10">
    <source>
        <dbReference type="PROSITE" id="PS50075"/>
    </source>
</evidence>
<dbReference type="Gene3D" id="3.40.366.10">
    <property type="entry name" value="Malonyl-Coenzyme A Acyl Carrier Protein, domain 2"/>
    <property type="match status" value="1"/>
</dbReference>
<evidence type="ECO:0000256" key="6">
    <source>
        <dbReference type="ARBA" id="ARBA00022598"/>
    </source>
</evidence>
<comment type="similarity">
    <text evidence="9">In the C-terminal section; belongs to the NRP synthetase family.</text>
</comment>
<dbReference type="InterPro" id="IPR020845">
    <property type="entry name" value="AMP-binding_CS"/>
</dbReference>
<feature type="domain" description="Carrier" evidence="10">
    <location>
        <begin position="5122"/>
        <end position="5200"/>
    </location>
</feature>
<dbReference type="SMART" id="SM01294">
    <property type="entry name" value="PKS_PP_betabranch"/>
    <property type="match status" value="1"/>
</dbReference>
<comment type="caution">
    <text evidence="12">The sequence shown here is derived from an EMBL/GenBank/DDBJ whole genome shotgun (WGS) entry which is preliminary data.</text>
</comment>
<reference evidence="12" key="1">
    <citation type="journal article" date="2012" name="J. Bacteriol.">
        <title>Genome sequences of type strains of seven species of the marine bacterium Pseudoalteromonas.</title>
        <authorList>
            <person name="Xie B.B."/>
            <person name="Shu Y.L."/>
            <person name="Qin Q.L."/>
            <person name="Rong J.C."/>
            <person name="Zhang X.Y."/>
            <person name="Chen X.L."/>
            <person name="Shi M."/>
            <person name="He H.L."/>
            <person name="Zhou B.C."/>
            <person name="Zhang Y.Z."/>
        </authorList>
    </citation>
    <scope>NUCLEOTIDE SEQUENCE</scope>
    <source>
        <strain evidence="12">DSM 8771</strain>
    </source>
</reference>
<dbReference type="SMART" id="SM00825">
    <property type="entry name" value="PKS_KS"/>
    <property type="match status" value="1"/>
</dbReference>
<dbReference type="Gene3D" id="3.40.50.12780">
    <property type="entry name" value="N-terminal domain of ligase-like"/>
    <property type="match status" value="3"/>
</dbReference>
<dbReference type="InterPro" id="IPR001031">
    <property type="entry name" value="Thioesterase"/>
</dbReference>
<accession>A0AAD4AH15</accession>
<keyword evidence="4" id="KW-0596">Phosphopantetheine</keyword>
<dbReference type="Pfam" id="PF00109">
    <property type="entry name" value="ketoacyl-synt"/>
    <property type="match status" value="1"/>
</dbReference>
<sequence length="6472" mass="724047">MSKMDIFYKLKESKVLLWLKEDQSIGFSFDKKIGFADTLKAYVKEHRAFIIDVLKENGIYSELQSAQIQIYKTPCVDNNFALSNIQKGIFLQANLDTLAYTYNVPVFIKVQGVELAAINAAITEFLSKHEMLRLVLNSGESCHLREASSFKINHSIITEASLESECEARYKKPFNLLDDVLVQTEVLEVKDSDKFIVNLTHHHILSDAFSVGVLIADFFACLYGEKTREDESLPISYFDFEKYQSYCLSTEKYQQGKENLTSKLLQANVLNLSSKSSSLLNNKAGLAQFHISPEQLGELNEAALNAGVSLYAVLLTGLYHTLSVFSGGQSGFAIGVTVSNRPFECAYNIGPFISTLPFLPNYQSNESVLDNLKCFNSEINYLNEHQQLNLNVLLDGLAERAEDISKIMHVMFTMHNFSQQDDGKNYIEEKLLSVAEDIEKFGISFTANKSKDGIHFHVSYDLNKYNDSYIASLLNAYSVFLTSISTHVNANDIGKIPLVDVDAMRAAQPQLPIMPSLDSAFEKQVDLTPNAVALSDAEQTLSYQQLNERANCLARYIVENCQVTPQAPIALWFDGSVNTIVAMLAVIKAGACYVPLSTSFPAEKINYVLSHTECQLVLSHTRATLLQSEVNTLNVDEPSLLQQLSQYSCENLCLSNDSDCLAYIMYTSGTTSNPKGVMVEQGNVYSLVKDAGYIDIRPSDTFLQLADIGFDAATFEIWGALLNGAKLIIPQDKIALLSDIEKFSLLLKNNDVSILWLTKTLFDRLYLENKQMFCGLEYLLVGGEALNKKLILELAQSEYSPAHLLNGYGPTENTTFSCTFDVMSEIIGSLGSIPIGKPFAHRCAYVVDQNGNEVPDYAIGELYVGGAGVARGYLHNRPLTEEKFTHNDFVVPVSGIQALPVRMYKTGDLVRKLTCGNLEFIGRADSQIKLRGYRIELQEVEDALLNIGVVQQVSVIPMTLGSESTLIAYCVCNTQVSQAQIRELVSERLPAYMVPAQFIILESLPLTQNGKLDVAKLPSPDWDNMAEEYQAPQNEMENALQAIWATELNIDREKLSCTADFFALGGNSILAISVANKINQAAGVSLSARDIYEHKSIRRLVSKTANKAPSQSYEQYAIEPNQVESEQYLPFPLTNVQQAYQLGRYSSFGLGNISTHIYQEHTFHELNVGKLEQSLNRLIIRHPALRTVFTESSQRFLADVPYYHITVNDFSEKAQLIEFRNELSHKVYDSATFPLFDIAVSNTSQGIVLHLSFDALLMDAYSFRIFFDEWTQLYNEPQLALSPLDLSYRDYVCRFEEIRCSDMYTTARNYWESKLADYNFEMNLPTLVNANSIKEPKFSRASKIISHDTWQKLERKAQQAGVSPSVIFLSIYSELLCFWSGQSSVCVNLTLFNRLPIHPQINDIVGDFTVLELFNYSKERGAVAEVFNRTHLQLWNDIDHNLFDGMDFQRLARSKNSVSAEQALAPVVFTSLIGNTGKSKGELGFINTTHLGETFSITQTSQVWLDNKVYDHADGIVVEWDFVEQLFDHTQVVAMHGYYCELLNTIADLDWSTATLPTPKVSTAALNLIAEANTATQPLSDDTLFGRFEQQAQAHDWHEQIAVIEGFTDTQYSYGQLLDDSQRLARYLAHHGQQDDSQLIGVLAEKGYGQVVSTLAVMKSGHAYLPLHVEWPVGRLDTVLQQGQVSTLLVSAKQFACEEIQARLAGKYTLLVIETLLAEMSGTWSEAHLPHVNADDLAYVIFTSGSTGVPKGVSISHRGALNTIDAVNQRFNIDGNDSVLALSELSFDLSVYDLFGLLAVGGRIVFPVQEKSKDPSHWLDLITRYQVSTWNTVPQLAGLLVDAVSQSAGTLASLRTVLMSGDWIPTKLADELGVLAEHVTVMSLGGATEGSIWSIWYEITRPVPEQWNSIPYGVAMPNQQMYVLNQDGEHSPVGVIGEIHIGGAGVALNYWQDSERTAESFFSHPQLGRLYKTGDLGRWHGDGYIEFVGRKDNQLKLRGYRVELGEIEHALNQVAEIKQALVLAKEDSALGNKYLVAYYVAAEALEETALRAQLQHELPEYMLPSVWIHLTTLPLTANGKVDIANLPDTEHLLAREYVAPRTDLERDISELWANALGLPLEQVGVEDEFFNLGGDSIISIQLSSKLRQQLGVALTIQDIFTHKTIAGLSSEIARKQDSAQLELKTEQGRLAGNFDLLPIQAWFFANDFAVPGHWNQAFLLCTPKLDMARLEACLAQLVEQHDAFNLRFSSAEQRYDSDAKVEPLRILDVNTLGQQGSESFNDALQATLTEWQSGFDIAKGPIYSLGYLHGFEDGSARVFFALHHLIVDTVSWRVLAEDLQSLYEGQTLPPKLSSYRQWVHQISALQKEAQNELAFWQDMQQSYHFEPLIRLAQRQEHSVTNVTFDSEFTQQLITQTNQAYHTQINDVLLAALAFALRDITGQATHHVMIEGHGREHIDESIDISQTLGWFATLYPVSLQVSDSISHSIKSIKEGLRAIPNKGLSYGPLIGYAGVSSPAIRFNYLGQMNETKSPSNWTIELQGCGETTSKDNQFNNIIDMGMAVVNGTLQLELQTLLSEDNATHFLRTFERILRDIVKHCVEKSSSEYTASDFAAVSSEADLQNMPLLPYRESQDDWFEMTEIQKVYLLGRLANYEIGNVSNHVYHEYYYDHLDSKKLETVVNKAIAVYPVLRTVFSYERLQQRFLAVADTPYYHIKEHDFTDRDINPDDVDIVRSKLSHKVYDPEHFALFSYEVSKFRNGVVLHISTDLILLDAHSRQALFEVVDQAYREPNYVFQVPSITFADYQKYYQLLRQSDWYVQDKQYWLNKIPNMPLRPELPFLVAPETVEYPKFTEHTMYVDSETWNKFKERARQYDVSYSSVLLSVYGAVLSYFSGHKEFLITMTLFNRYEIHPEVNQLWGDFTSTNLFHYQDFGKNLLQTLLNTHKQMWADIGHSLFTGMDVQREFAKRNKLDISKAVSPIVFTGLVGSLFDDLENNQYLESSERTSERFWSGQTSQAWIDLQAIEVNGQFMSKWLYVEQLFSPEYMAELNHMYCALITHLAGHDWEQPVDIFKLPTADAAIIAEANAATQPLSDDTLFGRFEQQAQAHDWHEQIAVIEGFTDTQYSYGQLLDDSQRLARYLAHHGQQDDSQLIGVLAEKGYGQVVSTLAVMKSGHAYLPLHVEWPVGRLDTVLQQGQVSTLLVSAKQFACEEIQARLAGKYTLLVIETLLAEMSGTWSEAHLPHVNADDLAYVIFTSGSTGVPKGVSISHRGALNTIDAVNQRFNIDGNDSVLALSELSFDLSVYDLFGLLAVGGRIVFPVQEKSKDPSHWLDLITRYQVSTWNTVPQLAGLLVDAVSQSAGTLASLRTVLMSGDWIPTKLADELGVLAEHVTVMSLGGATEGSIWSIWYEITRPVPEQWNSIPYGVAMPNQQMYVLNQDGEHSPVGVIGEIHIGGAGVALNYWQDSERTAESFFSHPQLGRLYKTGDLGRWHGDGYIEFVGRKDNQLKLRGYRVELGEIEHALNQVAEIKQALVLAKEDSALGNKYLVAYYVAAEALEETALRVQLQHELPEYMLPSVWIHLTTLPLTANGKVDIANLPDTEHLLAREYVAPRTDLERDISELWANALGLPLEQVGVEDEFFNLGGDSIISIQLSSKLRQQLGVALTIQDIFTHKTIAGLSSEIARKQDSAQLELKTEQGRLAGNFDLLPIQAWFFANDFAVPGHWNQAFLLCTPKLDMARLEACLAQLVEQHDAFNLRFSSAEQRYDSDAKVEPLRILDVNTLGQQGSEPFNDALQATLTEWQSGFDIAKGPIYSLGYLHGFEDGSARVFFALHHLIVDTVSWRVLAEDLQSLYEGQTLPPKLSSYRQWVKCIVDYEQQNRQELGYWLDIMHRTEALGLTHSGDITDGEVVISTELTNSLLHQCNRPYNTQINDLLLSAFAHALKDLNGKSIHHILLEGHGREVIDSELDITNTLGWFTSLYPVELVAQATLTESIKGNKETLRAIPKNGLGFGTLVGYCHAQLPNISFNYLGRLDRTHKKACWFISDEQAGVTISPLNGFNNDIGVVAFVQNEQLYLQIYTQFGQAITAQLCDAVSQHLHNLIKQCQELKAVEYTKSDFVNVTNENDLAQLPLVSNPDKRDWFEMTAVQRAYLVGRLANYEIGNISNHIYNEYCYRVLDVESLQRALTHLIEQYDVLRTVYSFERLQQKCLGINDVEPYIIKTNDFKTKPRSEAVLDQVRERLSHKVYDARTFPLFTFEVSQFSDCDVLHISIDLILLDAQSRQAMFVEMDKLYRDPSYQCQPPEVSFKDYQEYFKHLTDSQWYQADKAYWMEKIENMPLRPELPFLVAPESISEPKFSNHTLYVERDVWLKFKEQSRRYGVSYSSVLLGVYGAVLSYFSGFRDFLITMTVFNRYAIHEEVGNLWGDFTSTNLFHFTNFGKNILKTLQNTHDVMWNDVEHSLFNGIEVQRELARRHQLDGNKAVSPIVFTGIVGNLLDQTEQSLWLDDSEIVAQRDWSAQTSQAWIDLQAIEVNGQFMSKWLYVEQLFSPEYMAELNHMYCALITHLAGHDWEQPVDIFKLPTADAAIIAEANAATQPLSDDTLFGRFEQQAQAHDWHEQIAVIEGFTDTQYSYGQLLDDSQRLARYLAHHGQQDDSQLIGVLAEKGYGQVVSTLAVMKSGHAYLPLHVEWPVGRLDTVLQQGQVSTLLVSAKQFACEEIQARLAGKYTLLVIETLLAEMSGTWSEAHLPHVNADDLAYVIFTSGSTGVPKGVSISHRGALNTIDAVNQRFNIDGNDSVLALSELSFDLSVYDLFGLLAVGGRIVFPVQEKSKDPSHWLDLITRYQVSTWNTVPQLAGLLVDAVSQSAGTLASLRTVLMSGDWIPTKLADELGVLAEHVTVMSLGGATEGSIWSIWYEITRPVPEQWNSIPYGVAMPNQQMYVLNQDGEHSPVGVIGEIHIGGAGVALNYWQDSERTAESFFSHPQLGRLYKTGDLGRWHGDGYIEFVGRKDNQLKLRGYRVELGEIEHALNQVAEIKQALVLAKEDSALGNKYLVAYYVAAEALEETALRVQLQHELPEYMLPSVWIHLTTLPLTANGKVDIANLPEVATKAKAQILPRNELERCISKVWSDVLGVNEDRIGVDDNFFDLGGNSILMIRMKSRLEVALPDKKFELTDLFQYTNIQTLSAFFDGSNVQPLHSDVDVEQSANFASSSQNVERDIAVIAMSGMFPQANDVDAFLHNIFAGAQNIEILEIARCEKEGVPASFVSHPDYRPIGARVSGLDAFDPNFWNLSMNDAKFIDPQIRKFLECSWQAIEKSGYIKQRKDLSIGVYAGMSDSKYSESRIHGNKALSESLMTFGTAHLNEKDYLATRVSYLLGLTGPSLNINTACSTSLVAIAEACKNLIFGECDIALAGGVSLPMPENHGYIHQNGGIFSESGQCRTFDADASGTVGGAGVGVVVLKRLSDAQRDRDNIVAVVKGYSVNNDGDQKAGYMAPSISGQSRCILDAQRKANITADSIAYVECHGTGTKLGDPIEIAALHSAFSNNSTAGDYRCELGAVKANIGHAASAAGVAGFIKVCGMMRHQIMPKQINVTQVNPVIQLEKTHFSIPTQSKPWLVEGDRVRRAGVSSFGFGGTNAHVILEEYRREEHAACETESDCFMAFPISAKSETSVRCYSEALAQYLENHEVPLVDLAYNLQHRKEQFDQRLVICAKDKASLLSSLRSNIEVTAHSTKPAKLAFMFSGQGSQYSNMARSLYIAEPVFKETVDYCCEVLSAITKTNFANVLFKAQNDTKMSLKETRWSQPALFTVSYALTKLLNHYGIKQNAMIGHSIGEYVAATLAGVFTLEDALFVVAKRGEYMQKMPAGAMIAVSASKEKIAALLSANVSIALYNSSQHLVLSGSENAIRDFKLILNEQAIQHVDLHTSHAFHCSLMEQAALQFGDLLSNITLSTPNQAFVSNVTGELVTAEQVTSVQYWVEHLIMPVQFEAGLNTLIAQNEPVIFIEMGPGKVLSTFAAVQGANSGKVSFINTLPAADKAHNQDDAQYFYEAVGKLWSLGYCSELIITGVAQEHVKPVIDLPTYQFETVSCWLPLPKASHSEASTARNVTDITGLNICDKSLTESEKYVAQAFLSILGNEDMSADDSFFDLGGNSLSALRLTSLLQNIFNIDISLAILTQYNSVNLLARFIDGQKSGYRTLVDMNSATAHAPMFMFHPGIGGCEVYANLAKTLSHQYHCYGVDSYNLFHDEKITELEELAAYYLSHIDTVIKPKDDNEYHLLGWSLGGTIALEVAAQLELRGYRNVKVYLLDTIIDDEFMKELKASNRYLATLERDYENYMSDSGFSARDIACRLPNLALATQFERSRLSAKLQYSKVLLLKADQVDNAMENNQLLSLFSHAVALQDSNIGQLLENPSSQLTVVNLTDKHHNNVLAADKYINQCIAEMDIHQSQDTTNIVEKV</sequence>
<dbReference type="InterPro" id="IPR014031">
    <property type="entry name" value="Ketoacyl_synth_C"/>
</dbReference>
<dbReference type="InterPro" id="IPR014043">
    <property type="entry name" value="Acyl_transferase_dom"/>
</dbReference>
<dbReference type="Pfam" id="PF00501">
    <property type="entry name" value="AMP-binding"/>
    <property type="match status" value="4"/>
</dbReference>
<dbReference type="Gene3D" id="3.30.70.3290">
    <property type="match status" value="1"/>
</dbReference>
<dbReference type="PROSITE" id="PS00455">
    <property type="entry name" value="AMP_BINDING"/>
    <property type="match status" value="4"/>
</dbReference>
<dbReference type="InterPro" id="IPR025110">
    <property type="entry name" value="AMP-bd_C"/>
</dbReference>
<dbReference type="InterPro" id="IPR001242">
    <property type="entry name" value="Condensation_dom"/>
</dbReference>
<dbReference type="Gene3D" id="3.40.50.1820">
    <property type="entry name" value="alpha/beta hydrolase"/>
    <property type="match status" value="1"/>
</dbReference>
<dbReference type="InterPro" id="IPR036736">
    <property type="entry name" value="ACP-like_sf"/>
</dbReference>
<dbReference type="SMART" id="SM00827">
    <property type="entry name" value="PKS_AT"/>
    <property type="match status" value="1"/>
</dbReference>
<dbReference type="CDD" id="cd12117">
    <property type="entry name" value="A_NRPS_Srf_like"/>
    <property type="match status" value="1"/>
</dbReference>
<dbReference type="InterPro" id="IPR016035">
    <property type="entry name" value="Acyl_Trfase/lysoPLipase"/>
</dbReference>
<gene>
    <name evidence="12" type="primary">irp2</name>
    <name evidence="12" type="ORF">PCIT_a3396</name>
</gene>
<dbReference type="InterPro" id="IPR045851">
    <property type="entry name" value="AMP-bd_C_sf"/>
</dbReference>
<evidence type="ECO:0000256" key="8">
    <source>
        <dbReference type="ARBA" id="ARBA00022737"/>
    </source>
</evidence>
<evidence type="ECO:0000256" key="4">
    <source>
        <dbReference type="ARBA" id="ARBA00022450"/>
    </source>
</evidence>
<dbReference type="CDD" id="cd19535">
    <property type="entry name" value="Cyc_NRPS"/>
    <property type="match status" value="2"/>
</dbReference>
<evidence type="ECO:0000313" key="12">
    <source>
        <dbReference type="EMBL" id="KAF7768877.1"/>
    </source>
</evidence>
<dbReference type="NCBIfam" id="TIGR01733">
    <property type="entry name" value="AA-adenyl-dom"/>
    <property type="match status" value="4"/>
</dbReference>
<dbReference type="Gene3D" id="3.40.47.10">
    <property type="match status" value="1"/>
</dbReference>
<evidence type="ECO:0000259" key="11">
    <source>
        <dbReference type="PROSITE" id="PS52004"/>
    </source>
</evidence>
<dbReference type="Pfam" id="PF00975">
    <property type="entry name" value="Thioesterase"/>
    <property type="match status" value="1"/>
</dbReference>
<protein>
    <submittedName>
        <fullName evidence="12">Yersiniabactin nonribosomal peptide synthetase</fullName>
    </submittedName>
</protein>
<dbReference type="Proteomes" id="UP000016487">
    <property type="component" value="Unassembled WGS sequence"/>
</dbReference>
<feature type="domain" description="Carrier" evidence="10">
    <location>
        <begin position="6129"/>
        <end position="6204"/>
    </location>
</feature>
<dbReference type="PANTHER" id="PTHR45527:SF10">
    <property type="entry name" value="PYOCHELIN SYNTHASE PCHF"/>
    <property type="match status" value="1"/>
</dbReference>
<dbReference type="SUPFAM" id="SSF47336">
    <property type="entry name" value="ACP-like"/>
    <property type="match status" value="5"/>
</dbReference>
<dbReference type="InterPro" id="IPR032821">
    <property type="entry name" value="PKS_assoc"/>
</dbReference>
<dbReference type="InterPro" id="IPR020806">
    <property type="entry name" value="PKS_PP-bd"/>
</dbReference>
<evidence type="ECO:0000256" key="1">
    <source>
        <dbReference type="ARBA" id="ARBA00001957"/>
    </source>
</evidence>
<dbReference type="CDD" id="cd00833">
    <property type="entry name" value="PKS"/>
    <property type="match status" value="1"/>
</dbReference>
<dbReference type="NCBIfam" id="NF003417">
    <property type="entry name" value="PRK04813.1"/>
    <property type="match status" value="4"/>
</dbReference>
<dbReference type="PROSITE" id="PS00606">
    <property type="entry name" value="KS3_1"/>
    <property type="match status" value="1"/>
</dbReference>
<evidence type="ECO:0000256" key="3">
    <source>
        <dbReference type="ARBA" id="ARBA00005194"/>
    </source>
</evidence>
<feature type="domain" description="Carrier" evidence="10">
    <location>
        <begin position="2099"/>
        <end position="2176"/>
    </location>
</feature>
<keyword evidence="5" id="KW-0597">Phosphoprotein</keyword>
<dbReference type="InterPro" id="IPR001227">
    <property type="entry name" value="Ac_transferase_dom_sf"/>
</dbReference>
<dbReference type="Pfam" id="PF00668">
    <property type="entry name" value="Condensation"/>
    <property type="match status" value="6"/>
</dbReference>
<keyword evidence="7" id="KW-0808">Transferase</keyword>
<dbReference type="InterPro" id="IPR014030">
    <property type="entry name" value="Ketoacyl_synth_N"/>
</dbReference>
<evidence type="ECO:0000256" key="5">
    <source>
        <dbReference type="ARBA" id="ARBA00022553"/>
    </source>
</evidence>
<name>A0AAD4AH15_9GAMM</name>
<dbReference type="InterPro" id="IPR010060">
    <property type="entry name" value="NRPS_synth"/>
</dbReference>
<dbReference type="Pfam" id="PF00550">
    <property type="entry name" value="PP-binding"/>
    <property type="match status" value="5"/>
</dbReference>
<feature type="domain" description="Ketosynthase family 3 (KS3)" evidence="11">
    <location>
        <begin position="5224"/>
        <end position="5653"/>
    </location>
</feature>
<dbReference type="InterPro" id="IPR023213">
    <property type="entry name" value="CAT-like_dom_sf"/>
</dbReference>
<dbReference type="GO" id="GO:0031177">
    <property type="term" value="F:phosphopantetheine binding"/>
    <property type="evidence" value="ECO:0007669"/>
    <property type="project" value="InterPro"/>
</dbReference>
<dbReference type="GO" id="GO:0044550">
    <property type="term" value="P:secondary metabolite biosynthetic process"/>
    <property type="evidence" value="ECO:0007669"/>
    <property type="project" value="TreeGrafter"/>
</dbReference>
<dbReference type="PROSITE" id="PS00012">
    <property type="entry name" value="PHOSPHOPANTETHEINE"/>
    <property type="match status" value="1"/>
</dbReference>
<proteinExistence type="inferred from homology"/>
<dbReference type="GO" id="GO:0006633">
    <property type="term" value="P:fatty acid biosynthetic process"/>
    <property type="evidence" value="ECO:0007669"/>
    <property type="project" value="InterPro"/>
</dbReference>
<dbReference type="InterPro" id="IPR016036">
    <property type="entry name" value="Malonyl_transacylase_ACP-bd"/>
</dbReference>
<dbReference type="Gene3D" id="3.30.300.30">
    <property type="match status" value="4"/>
</dbReference>
<dbReference type="Gene3D" id="3.40.50.980">
    <property type="match status" value="2"/>
</dbReference>
<dbReference type="Gene3D" id="2.30.38.10">
    <property type="entry name" value="Luciferase, Domain 3"/>
    <property type="match status" value="1"/>
</dbReference>
<dbReference type="InterPro" id="IPR057737">
    <property type="entry name" value="Condensation_MtbB-like"/>
</dbReference>